<proteinExistence type="predicted"/>
<evidence type="ECO:0000259" key="1">
    <source>
        <dbReference type="Pfam" id="PF04366"/>
    </source>
</evidence>
<dbReference type="EMBL" id="FOBO01000037">
    <property type="protein sequence ID" value="SEN84016.1"/>
    <property type="molecule type" value="Genomic_DNA"/>
</dbReference>
<dbReference type="Pfam" id="PF04366">
    <property type="entry name" value="Ysc84"/>
    <property type="match status" value="1"/>
</dbReference>
<dbReference type="Proteomes" id="UP000182160">
    <property type="component" value="Unassembled WGS sequence"/>
</dbReference>
<evidence type="ECO:0000313" key="2">
    <source>
        <dbReference type="EMBL" id="SEN84016.1"/>
    </source>
</evidence>
<organism evidence="2 3">
    <name type="scientific">Roseovarius tolerans</name>
    <dbReference type="NCBI Taxonomy" id="74031"/>
    <lineage>
        <taxon>Bacteria</taxon>
        <taxon>Pseudomonadati</taxon>
        <taxon>Pseudomonadota</taxon>
        <taxon>Alphaproteobacteria</taxon>
        <taxon>Rhodobacterales</taxon>
        <taxon>Roseobacteraceae</taxon>
        <taxon>Roseovarius</taxon>
    </lineage>
</organism>
<gene>
    <name evidence="2" type="ORF">SAMN04488077_1373</name>
</gene>
<name>A0A1H8JUQ5_9RHOB</name>
<protein>
    <submittedName>
        <fullName evidence="2">Las17-binding protein actin regulator</fullName>
    </submittedName>
</protein>
<sequence>MSGFRVAITVMATSALMNLSACGVGGFGVTDLRKDIFRAGLSVDATATLARLTASEPESANITQKAQALLIFPHIIKGGYGIGLATGNGVWREDGKKQSYYRSTAASYGFQGGVTSFGYVMAFMDQASIDYVQNSNGWEVGVGPSVMVADFGFMNKLSTTTVRKGIVVFFVDRVGFFAGSGIEGTKINPL</sequence>
<dbReference type="CDD" id="cd11524">
    <property type="entry name" value="SYLF"/>
    <property type="match status" value="1"/>
</dbReference>
<dbReference type="AlphaFoldDB" id="A0A1H8JUQ5"/>
<feature type="domain" description="Ysc84 actin-binding" evidence="1">
    <location>
        <begin position="105"/>
        <end position="187"/>
    </location>
</feature>
<accession>A0A1H8JUQ5</accession>
<dbReference type="InterPro" id="IPR007461">
    <property type="entry name" value="Ysc84_actin-binding"/>
</dbReference>
<evidence type="ECO:0000313" key="3">
    <source>
        <dbReference type="Proteomes" id="UP000182160"/>
    </source>
</evidence>
<reference evidence="2 3" key="1">
    <citation type="submission" date="2016-10" db="EMBL/GenBank/DDBJ databases">
        <authorList>
            <person name="de Groot N.N."/>
        </authorList>
    </citation>
    <scope>NUCLEOTIDE SEQUENCE [LARGE SCALE GENOMIC DNA]</scope>
    <source>
        <strain evidence="2 3">DSM 11457</strain>
    </source>
</reference>